<dbReference type="Proteomes" id="UP000004913">
    <property type="component" value="Unassembled WGS sequence"/>
</dbReference>
<dbReference type="HOGENOM" id="CLU_085305_0_0_10"/>
<comment type="caution">
    <text evidence="8">The sequence shown here is derived from an EMBL/GenBank/DDBJ whole genome shotgun (WGS) entry which is preliminary data.</text>
</comment>
<keyword evidence="4 7" id="KW-0812">Transmembrane</keyword>
<keyword evidence="7" id="KW-0813">Transport</keyword>
<dbReference type="GO" id="GO:0022857">
    <property type="term" value="F:transmembrane transporter activity"/>
    <property type="evidence" value="ECO:0007669"/>
    <property type="project" value="InterPro"/>
</dbReference>
<dbReference type="GO" id="GO:0015031">
    <property type="term" value="P:protein transport"/>
    <property type="evidence" value="ECO:0007669"/>
    <property type="project" value="UniProtKB-KW"/>
</dbReference>
<keyword evidence="9" id="KW-1185">Reference proteome</keyword>
<evidence type="ECO:0000313" key="8">
    <source>
        <dbReference type="EMBL" id="EGK02875.1"/>
    </source>
</evidence>
<dbReference type="Pfam" id="PF02472">
    <property type="entry name" value="ExbD"/>
    <property type="match status" value="1"/>
</dbReference>
<dbReference type="STRING" id="742766.HMPREF9455_01125"/>
<gene>
    <name evidence="8" type="ORF">HMPREF9455_01125</name>
</gene>
<dbReference type="AlphaFoldDB" id="F5IW75"/>
<keyword evidence="3" id="KW-1003">Cell membrane</keyword>
<keyword evidence="5" id="KW-1133">Transmembrane helix</keyword>
<dbReference type="EMBL" id="ADLV01000015">
    <property type="protein sequence ID" value="EGK02875.1"/>
    <property type="molecule type" value="Genomic_DNA"/>
</dbReference>
<dbReference type="InterPro" id="IPR003400">
    <property type="entry name" value="ExbD"/>
</dbReference>
<evidence type="ECO:0000313" key="9">
    <source>
        <dbReference type="Proteomes" id="UP000004913"/>
    </source>
</evidence>
<dbReference type="PANTHER" id="PTHR30558">
    <property type="entry name" value="EXBD MEMBRANE COMPONENT OF PMF-DRIVEN MACROMOLECULE IMPORT SYSTEM"/>
    <property type="match status" value="1"/>
</dbReference>
<evidence type="ECO:0000256" key="6">
    <source>
        <dbReference type="ARBA" id="ARBA00023136"/>
    </source>
</evidence>
<organism evidence="8 9">
    <name type="scientific">Dysgonomonas gadei ATCC BAA-286</name>
    <dbReference type="NCBI Taxonomy" id="742766"/>
    <lineage>
        <taxon>Bacteria</taxon>
        <taxon>Pseudomonadati</taxon>
        <taxon>Bacteroidota</taxon>
        <taxon>Bacteroidia</taxon>
        <taxon>Bacteroidales</taxon>
        <taxon>Dysgonomonadaceae</taxon>
        <taxon>Dysgonomonas</taxon>
    </lineage>
</organism>
<dbReference type="PANTHER" id="PTHR30558:SF3">
    <property type="entry name" value="BIOPOLYMER TRANSPORT PROTEIN EXBD-RELATED"/>
    <property type="match status" value="1"/>
</dbReference>
<evidence type="ECO:0000256" key="7">
    <source>
        <dbReference type="RuleBase" id="RU003879"/>
    </source>
</evidence>
<keyword evidence="6" id="KW-0472">Membrane</keyword>
<reference evidence="8 9" key="1">
    <citation type="submission" date="2011-04" db="EMBL/GenBank/DDBJ databases">
        <title>The Genome Sequence of Dysgonomonas gadei ATCC BAA-286.</title>
        <authorList>
            <consortium name="The Broad Institute Genome Sequencing Platform"/>
            <person name="Earl A."/>
            <person name="Ward D."/>
            <person name="Feldgarden M."/>
            <person name="Gevers D."/>
            <person name="Pudlo N."/>
            <person name="Martens E."/>
            <person name="Allen-Vercoe E."/>
            <person name="Young S.K."/>
            <person name="Zeng Q."/>
            <person name="Gargeya S."/>
            <person name="Fitzgerald M."/>
            <person name="Haas B."/>
            <person name="Abouelleil A."/>
            <person name="Alvarado L."/>
            <person name="Arachchi H.M."/>
            <person name="Berlin A."/>
            <person name="Brown A."/>
            <person name="Chapman S.B."/>
            <person name="Chen Z."/>
            <person name="Dunbar C."/>
            <person name="Freedman E."/>
            <person name="Gearin G."/>
            <person name="Gellesch M."/>
            <person name="Goldberg J."/>
            <person name="Griggs A."/>
            <person name="Gujja S."/>
            <person name="Heiman D."/>
            <person name="Howarth C."/>
            <person name="Larson L."/>
            <person name="Lui A."/>
            <person name="MacDonald P.J.P."/>
            <person name="Mehta T."/>
            <person name="Montmayeur A."/>
            <person name="Murphy C."/>
            <person name="Neiman D."/>
            <person name="Pearson M."/>
            <person name="Priest M."/>
            <person name="Roberts A."/>
            <person name="Saif S."/>
            <person name="Shea T."/>
            <person name="Shenoy N."/>
            <person name="Sisk P."/>
            <person name="Stolte C."/>
            <person name="Sykes S."/>
            <person name="Yandava C."/>
            <person name="Wortman J."/>
            <person name="Nusbaum C."/>
            <person name="Birren B."/>
        </authorList>
    </citation>
    <scope>NUCLEOTIDE SEQUENCE [LARGE SCALE GENOMIC DNA]</scope>
    <source>
        <strain evidence="8 9">ATCC BAA-286</strain>
    </source>
</reference>
<proteinExistence type="inferred from homology"/>
<name>F5IW75_9BACT</name>
<comment type="similarity">
    <text evidence="2 7">Belongs to the ExbD/TolR family.</text>
</comment>
<dbReference type="eggNOG" id="COG0848">
    <property type="taxonomic scope" value="Bacteria"/>
</dbReference>
<dbReference type="OrthoDB" id="952702at2"/>
<evidence type="ECO:0008006" key="10">
    <source>
        <dbReference type="Google" id="ProtNLM"/>
    </source>
</evidence>
<evidence type="ECO:0000256" key="4">
    <source>
        <dbReference type="ARBA" id="ARBA00022692"/>
    </source>
</evidence>
<evidence type="ECO:0000256" key="1">
    <source>
        <dbReference type="ARBA" id="ARBA00004162"/>
    </source>
</evidence>
<keyword evidence="7" id="KW-0653">Protein transport</keyword>
<accession>F5IW75</accession>
<sequence length="219" mass="24686">MASIDTGGGEVKKGKPKKETLRVDFTPMVDMNMLLITFFMFCTTLSKPQVMDIAMPTNEKLNEDEEVKVKESKAITLILGENNKVYYYTGIPNYEDYTTLKETDFSPEGLRALLLDRNKSIVAKMKELKHEKFVTNKKMSDEEFQTRSKEIKGDKDGQVVVIKPTADANYANLVDALDEMQICSIDKYAIVDMTEGDQFLLENLKTKGAYGAQAAPPKK</sequence>
<dbReference type="GO" id="GO:0005886">
    <property type="term" value="C:plasma membrane"/>
    <property type="evidence" value="ECO:0007669"/>
    <property type="project" value="UniProtKB-SubCell"/>
</dbReference>
<evidence type="ECO:0000256" key="2">
    <source>
        <dbReference type="ARBA" id="ARBA00005811"/>
    </source>
</evidence>
<protein>
    <recommendedName>
        <fullName evidence="10">Biopolymer transporter ExbD</fullName>
    </recommendedName>
</protein>
<dbReference type="RefSeq" id="WP_006798640.1">
    <property type="nucleotide sequence ID" value="NZ_GL891980.1"/>
</dbReference>
<evidence type="ECO:0000256" key="5">
    <source>
        <dbReference type="ARBA" id="ARBA00022989"/>
    </source>
</evidence>
<comment type="subcellular location">
    <subcellularLocation>
        <location evidence="1">Cell membrane</location>
        <topology evidence="1">Single-pass membrane protein</topology>
    </subcellularLocation>
    <subcellularLocation>
        <location evidence="7">Cell membrane</location>
        <topology evidence="7">Single-pass type II membrane protein</topology>
    </subcellularLocation>
</comment>
<evidence type="ECO:0000256" key="3">
    <source>
        <dbReference type="ARBA" id="ARBA00022475"/>
    </source>
</evidence>